<keyword evidence="4" id="KW-1185">Reference proteome</keyword>
<evidence type="ECO:0000259" key="2">
    <source>
        <dbReference type="SMART" id="SM00829"/>
    </source>
</evidence>
<dbReference type="GO" id="GO:0016628">
    <property type="term" value="F:oxidoreductase activity, acting on the CH-CH group of donors, NAD or NADP as acceptor"/>
    <property type="evidence" value="ECO:0007669"/>
    <property type="project" value="InterPro"/>
</dbReference>
<feature type="domain" description="Enoyl reductase (ER)" evidence="2">
    <location>
        <begin position="22"/>
        <end position="336"/>
    </location>
</feature>
<comment type="caution">
    <text evidence="3">The sequence shown here is derived from an EMBL/GenBank/DDBJ whole genome shotgun (WGS) entry which is preliminary data.</text>
</comment>
<dbReference type="InterPro" id="IPR041694">
    <property type="entry name" value="ADH_N_2"/>
</dbReference>
<dbReference type="eggNOG" id="KOG1196">
    <property type="taxonomic scope" value="Eukaryota"/>
</dbReference>
<dbReference type="InterPro" id="IPR013149">
    <property type="entry name" value="ADH-like_C"/>
</dbReference>
<evidence type="ECO:0000313" key="3">
    <source>
        <dbReference type="EMBL" id="EXJ87025.1"/>
    </source>
</evidence>
<dbReference type="AlphaFoldDB" id="W9YBJ2"/>
<protein>
    <recommendedName>
        <fullName evidence="2">Enoyl reductase (ER) domain-containing protein</fullName>
    </recommendedName>
</protein>
<dbReference type="SUPFAM" id="SSF50129">
    <property type="entry name" value="GroES-like"/>
    <property type="match status" value="1"/>
</dbReference>
<dbReference type="Pfam" id="PF16884">
    <property type="entry name" value="ADH_N_2"/>
    <property type="match status" value="1"/>
</dbReference>
<dbReference type="Proteomes" id="UP000019478">
    <property type="component" value="Unassembled WGS sequence"/>
</dbReference>
<dbReference type="PANTHER" id="PTHR43205">
    <property type="entry name" value="PROSTAGLANDIN REDUCTASE"/>
    <property type="match status" value="1"/>
</dbReference>
<evidence type="ECO:0000313" key="4">
    <source>
        <dbReference type="Proteomes" id="UP000019478"/>
    </source>
</evidence>
<dbReference type="Gene3D" id="3.90.180.10">
    <property type="entry name" value="Medium-chain alcohol dehydrogenases, catalytic domain"/>
    <property type="match status" value="1"/>
</dbReference>
<dbReference type="CDD" id="cd05288">
    <property type="entry name" value="PGDH"/>
    <property type="match status" value="1"/>
</dbReference>
<dbReference type="InterPro" id="IPR011032">
    <property type="entry name" value="GroES-like_sf"/>
</dbReference>
<dbReference type="InterPro" id="IPR036291">
    <property type="entry name" value="NAD(P)-bd_dom_sf"/>
</dbReference>
<dbReference type="EMBL" id="AMGY01000003">
    <property type="protein sequence ID" value="EXJ87025.1"/>
    <property type="molecule type" value="Genomic_DNA"/>
</dbReference>
<name>W9YBJ2_9EURO</name>
<keyword evidence="1" id="KW-0560">Oxidoreductase</keyword>
<dbReference type="GeneID" id="19168104"/>
<dbReference type="InterPro" id="IPR020843">
    <property type="entry name" value="ER"/>
</dbReference>
<reference evidence="3 4" key="1">
    <citation type="submission" date="2013-03" db="EMBL/GenBank/DDBJ databases">
        <title>The Genome Sequence of Capronia epimyces CBS 606.96.</title>
        <authorList>
            <consortium name="The Broad Institute Genomics Platform"/>
            <person name="Cuomo C."/>
            <person name="de Hoog S."/>
            <person name="Gorbushina A."/>
            <person name="Walker B."/>
            <person name="Young S.K."/>
            <person name="Zeng Q."/>
            <person name="Gargeya S."/>
            <person name="Fitzgerald M."/>
            <person name="Haas B."/>
            <person name="Abouelleil A."/>
            <person name="Allen A.W."/>
            <person name="Alvarado L."/>
            <person name="Arachchi H.M."/>
            <person name="Berlin A.M."/>
            <person name="Chapman S.B."/>
            <person name="Gainer-Dewar J."/>
            <person name="Goldberg J."/>
            <person name="Griggs A."/>
            <person name="Gujja S."/>
            <person name="Hansen M."/>
            <person name="Howarth C."/>
            <person name="Imamovic A."/>
            <person name="Ireland A."/>
            <person name="Larimer J."/>
            <person name="McCowan C."/>
            <person name="Murphy C."/>
            <person name="Pearson M."/>
            <person name="Poon T.W."/>
            <person name="Priest M."/>
            <person name="Roberts A."/>
            <person name="Saif S."/>
            <person name="Shea T."/>
            <person name="Sisk P."/>
            <person name="Sykes S."/>
            <person name="Wortman J."/>
            <person name="Nusbaum C."/>
            <person name="Birren B."/>
        </authorList>
    </citation>
    <scope>NUCLEOTIDE SEQUENCE [LARGE SCALE GENOMIC DNA]</scope>
    <source>
        <strain evidence="3 4">CBS 606.96</strain>
    </source>
</reference>
<dbReference type="SUPFAM" id="SSF51735">
    <property type="entry name" value="NAD(P)-binding Rossmann-fold domains"/>
    <property type="match status" value="1"/>
</dbReference>
<dbReference type="RefSeq" id="XP_007732304.1">
    <property type="nucleotide sequence ID" value="XM_007734114.1"/>
</dbReference>
<dbReference type="Gene3D" id="3.40.50.720">
    <property type="entry name" value="NAD(P)-binding Rossmann-like Domain"/>
    <property type="match status" value="1"/>
</dbReference>
<dbReference type="PANTHER" id="PTHR43205:SF42">
    <property type="entry name" value="ALCOHOL DEHYDROGENASE, ZINC-CONTAINING (AFU_ORTHOLOGUE AFUA_7G04530)"/>
    <property type="match status" value="1"/>
</dbReference>
<gene>
    <name evidence="3" type="ORF">A1O3_03982</name>
</gene>
<organism evidence="3 4">
    <name type="scientific">Capronia epimyces CBS 606.96</name>
    <dbReference type="NCBI Taxonomy" id="1182542"/>
    <lineage>
        <taxon>Eukaryota</taxon>
        <taxon>Fungi</taxon>
        <taxon>Dikarya</taxon>
        <taxon>Ascomycota</taxon>
        <taxon>Pezizomycotina</taxon>
        <taxon>Eurotiomycetes</taxon>
        <taxon>Chaetothyriomycetidae</taxon>
        <taxon>Chaetothyriales</taxon>
        <taxon>Herpotrichiellaceae</taxon>
        <taxon>Capronia</taxon>
    </lineage>
</organism>
<dbReference type="OrthoDB" id="809632at2759"/>
<dbReference type="Pfam" id="PF00107">
    <property type="entry name" value="ADH_zinc_N"/>
    <property type="match status" value="1"/>
</dbReference>
<dbReference type="InterPro" id="IPR045010">
    <property type="entry name" value="MDR_fam"/>
</dbReference>
<dbReference type="FunFam" id="3.40.50.720:FF:000121">
    <property type="entry name" value="Prostaglandin reductase 2"/>
    <property type="match status" value="1"/>
</dbReference>
<proteinExistence type="predicted"/>
<accession>W9YBJ2</accession>
<dbReference type="HOGENOM" id="CLU_026673_29_2_1"/>
<sequence length="341" mass="36666">MSSENVEIFWASRPEKEIVPDKTFARRVIPTPSSSDLQDGQLLVETLYVSLDPVMRRWLSEPSPPLDLHIGGRMLSPTLSRVIASRSPDYQAGDLVTSWVGWVNYAIVDADKVDKAPVPEGAKVSDALGQLGLTGLSAYFGMLRIGRPKKGETVLVSTAAGAVGNVAAQIAKIYGAKVVGIAGGKDKCRFLLEDLGLDAALDYKAPDFEARFAEAVDTGIDVYFDNVGGKILQMAIDKANRFSRIVICGAVSTYNQADSNGSIDDTLKLALKSITMQGFSVLDYISEADIARADLIKWAQEGRLRRVETVVRGGLELAPTALADMVAGKNMGKMLLEVKAA</sequence>
<dbReference type="SMART" id="SM00829">
    <property type="entry name" value="PKS_ER"/>
    <property type="match status" value="1"/>
</dbReference>
<evidence type="ECO:0000256" key="1">
    <source>
        <dbReference type="ARBA" id="ARBA00023002"/>
    </source>
</evidence>